<name>A0ABV0U853_9TELE</name>
<evidence type="ECO:0000313" key="3">
    <source>
        <dbReference type="Proteomes" id="UP001482620"/>
    </source>
</evidence>
<comment type="caution">
    <text evidence="2">The sequence shown here is derived from an EMBL/GenBank/DDBJ whole genome shotgun (WGS) entry which is preliminary data.</text>
</comment>
<sequence>MYSTTKQIGEAMQRLKYSSKLDHIRISSSIIIRGSPRRGHRVLEGRRPGEGRGPGLGADPEEVPGRVPRWMESGCVQTAMAMGLTSKKASVRSVAVERKNLITVCSQKEEMHQPTIDS</sequence>
<reference evidence="2 3" key="1">
    <citation type="submission" date="2021-06" db="EMBL/GenBank/DDBJ databases">
        <authorList>
            <person name="Palmer J.M."/>
        </authorList>
    </citation>
    <scope>NUCLEOTIDE SEQUENCE [LARGE SCALE GENOMIC DNA]</scope>
    <source>
        <strain evidence="3">if_2019</strain>
        <tissue evidence="2">Muscle</tissue>
    </source>
</reference>
<dbReference type="EMBL" id="JAHRIQ010060833">
    <property type="protein sequence ID" value="MEQ2241360.1"/>
    <property type="molecule type" value="Genomic_DNA"/>
</dbReference>
<proteinExistence type="predicted"/>
<feature type="compositionally biased region" description="Basic and acidic residues" evidence="1">
    <location>
        <begin position="41"/>
        <end position="50"/>
    </location>
</feature>
<evidence type="ECO:0000256" key="1">
    <source>
        <dbReference type="SAM" id="MobiDB-lite"/>
    </source>
</evidence>
<gene>
    <name evidence="2" type="ORF">ILYODFUR_024489</name>
</gene>
<keyword evidence="3" id="KW-1185">Reference proteome</keyword>
<evidence type="ECO:0000313" key="2">
    <source>
        <dbReference type="EMBL" id="MEQ2241360.1"/>
    </source>
</evidence>
<protein>
    <submittedName>
        <fullName evidence="2">Uncharacterized protein</fullName>
    </submittedName>
</protein>
<feature type="region of interest" description="Disordered" evidence="1">
    <location>
        <begin position="35"/>
        <end position="67"/>
    </location>
</feature>
<organism evidence="2 3">
    <name type="scientific">Ilyodon furcidens</name>
    <name type="common">goldbreast splitfin</name>
    <dbReference type="NCBI Taxonomy" id="33524"/>
    <lineage>
        <taxon>Eukaryota</taxon>
        <taxon>Metazoa</taxon>
        <taxon>Chordata</taxon>
        <taxon>Craniata</taxon>
        <taxon>Vertebrata</taxon>
        <taxon>Euteleostomi</taxon>
        <taxon>Actinopterygii</taxon>
        <taxon>Neopterygii</taxon>
        <taxon>Teleostei</taxon>
        <taxon>Neoteleostei</taxon>
        <taxon>Acanthomorphata</taxon>
        <taxon>Ovalentaria</taxon>
        <taxon>Atherinomorphae</taxon>
        <taxon>Cyprinodontiformes</taxon>
        <taxon>Goodeidae</taxon>
        <taxon>Ilyodon</taxon>
    </lineage>
</organism>
<dbReference type="Proteomes" id="UP001482620">
    <property type="component" value="Unassembled WGS sequence"/>
</dbReference>
<accession>A0ABV0U853</accession>